<evidence type="ECO:0000256" key="1">
    <source>
        <dbReference type="ARBA" id="ARBA00007692"/>
    </source>
</evidence>
<dbReference type="Gene3D" id="1.25.70.10">
    <property type="entry name" value="Transcription termination factor 3, mitochondrial"/>
    <property type="match status" value="2"/>
</dbReference>
<evidence type="ECO:0000256" key="2">
    <source>
        <dbReference type="ARBA" id="ARBA00022472"/>
    </source>
</evidence>
<dbReference type="RefSeq" id="XP_027351076.1">
    <property type="nucleotide sequence ID" value="XM_027495275.1"/>
</dbReference>
<dbReference type="GeneID" id="113862142"/>
<dbReference type="Pfam" id="PF02536">
    <property type="entry name" value="mTERF"/>
    <property type="match status" value="1"/>
</dbReference>
<reference evidence="6" key="2">
    <citation type="submission" date="2025-08" db="UniProtKB">
        <authorList>
            <consortium name="RefSeq"/>
        </authorList>
    </citation>
    <scope>IDENTIFICATION</scope>
    <source>
        <tissue evidence="6">Young leaves</tissue>
    </source>
</reference>
<dbReference type="InterPro" id="IPR003690">
    <property type="entry name" value="MTERF"/>
</dbReference>
<gene>
    <name evidence="6" type="primary">LOC113862142</name>
</gene>
<dbReference type="OrthoDB" id="764594at2759"/>
<comment type="similarity">
    <text evidence="1">Belongs to the mTERF family.</text>
</comment>
<reference evidence="5" key="1">
    <citation type="journal article" date="2019" name="Toxins">
        <title>Detection of Abrin-Like and Prepropulchellin-Like Toxin Genes and Transcripts Using Whole Genome Sequencing and Full-Length Transcript Sequencing of Abrus precatorius.</title>
        <authorList>
            <person name="Hovde B.T."/>
            <person name="Daligault H.E."/>
            <person name="Hanschen E.R."/>
            <person name="Kunde Y.A."/>
            <person name="Johnson M.B."/>
            <person name="Starkenburg S.R."/>
            <person name="Johnson S.L."/>
        </authorList>
    </citation>
    <scope>NUCLEOTIDE SEQUENCE [LARGE SCALE GENOMIC DNA]</scope>
</reference>
<evidence type="ECO:0000256" key="3">
    <source>
        <dbReference type="ARBA" id="ARBA00022946"/>
    </source>
</evidence>
<evidence type="ECO:0000313" key="5">
    <source>
        <dbReference type="Proteomes" id="UP000694853"/>
    </source>
</evidence>
<dbReference type="PANTHER" id="PTHR13068">
    <property type="entry name" value="CGI-12 PROTEIN-RELATED"/>
    <property type="match status" value="1"/>
</dbReference>
<dbReference type="GO" id="GO:0003676">
    <property type="term" value="F:nucleic acid binding"/>
    <property type="evidence" value="ECO:0007669"/>
    <property type="project" value="InterPro"/>
</dbReference>
<evidence type="ECO:0000256" key="4">
    <source>
        <dbReference type="SAM" id="MobiDB-lite"/>
    </source>
</evidence>
<evidence type="ECO:0000313" key="6">
    <source>
        <dbReference type="RefSeq" id="XP_027351076.1"/>
    </source>
</evidence>
<keyword evidence="2" id="KW-0805">Transcription regulation</keyword>
<dbReference type="PANTHER" id="PTHR13068:SF38">
    <property type="entry name" value="TRANSCRIPTION TERMINATION FACTOR FAMILY PROTEIN"/>
    <property type="match status" value="1"/>
</dbReference>
<keyword evidence="5" id="KW-1185">Reference proteome</keyword>
<proteinExistence type="inferred from homology"/>
<feature type="compositionally biased region" description="Polar residues" evidence="4">
    <location>
        <begin position="19"/>
        <end position="29"/>
    </location>
</feature>
<organism evidence="5 6">
    <name type="scientific">Abrus precatorius</name>
    <name type="common">Indian licorice</name>
    <name type="synonym">Glycine abrus</name>
    <dbReference type="NCBI Taxonomy" id="3816"/>
    <lineage>
        <taxon>Eukaryota</taxon>
        <taxon>Viridiplantae</taxon>
        <taxon>Streptophyta</taxon>
        <taxon>Embryophyta</taxon>
        <taxon>Tracheophyta</taxon>
        <taxon>Spermatophyta</taxon>
        <taxon>Magnoliopsida</taxon>
        <taxon>eudicotyledons</taxon>
        <taxon>Gunneridae</taxon>
        <taxon>Pentapetalae</taxon>
        <taxon>rosids</taxon>
        <taxon>fabids</taxon>
        <taxon>Fabales</taxon>
        <taxon>Fabaceae</taxon>
        <taxon>Papilionoideae</taxon>
        <taxon>50 kb inversion clade</taxon>
        <taxon>NPAAA clade</taxon>
        <taxon>indigoferoid/millettioid clade</taxon>
        <taxon>Abreae</taxon>
        <taxon>Abrus</taxon>
    </lineage>
</organism>
<dbReference type="InterPro" id="IPR038538">
    <property type="entry name" value="MTERF_sf"/>
</dbReference>
<dbReference type="AlphaFoldDB" id="A0A8B8L456"/>
<dbReference type="GO" id="GO:0006353">
    <property type="term" value="P:DNA-templated transcription termination"/>
    <property type="evidence" value="ECO:0007669"/>
    <property type="project" value="UniProtKB-KW"/>
</dbReference>
<feature type="region of interest" description="Disordered" evidence="4">
    <location>
        <begin position="1"/>
        <end position="38"/>
    </location>
</feature>
<accession>A0A8B8L456</accession>
<dbReference type="SMART" id="SM00733">
    <property type="entry name" value="Mterf"/>
    <property type="match status" value="5"/>
</dbReference>
<keyword evidence="3" id="KW-0809">Transit peptide</keyword>
<name>A0A8B8L456_ABRPR</name>
<keyword evidence="2" id="KW-0806">Transcription termination</keyword>
<protein>
    <submittedName>
        <fullName evidence="6">Transcription termination factor MTEF18, mitochondrial-like</fullName>
    </submittedName>
</protein>
<sequence>MIHFRKLNATPNPFRHKPSQNPRFQSTKSRTPESDAKIPGKATIKEVQAALLDYLHSTRSLQFLDADNMCKNSPFFLRDLFNKTLSQNPHVDTMRSIQRYLRYHPINEFEPFFESVGLKPSEYAPLLPRDMIYLNDDALLMENYHTLCNYGVPRPKMGKILKLAPLVFRYQSGVLMSKLRAYENLGVARTTLVAIVVSSPCILVGDVNIDFVKVVEKLKGVVAKDGDWVEGVLVNAGCCNWDLVLQLFCLLDKVFSAEQLGELVVRNPCVVFEESGGSAFSLIAFLIKFGLSVNRISLMFLEFPRIRVGKFLSNLRRCLLFFSEIEMQTVEIARIFQSHSALLGSFTLKRTTSLLCSLNAGKQRLCKFVRENPEEMKKWGLGCKIEPLGRIERESKVLKEQFLLSLGYVENSKKMNEVIKLFRGKGAGLQERYEFIVKVGLDDEVVRKMIRDSPRILNQSIDSMNMKIGVLVNEGYPISALVNFPSFLSYSTRRVKLRFSMYNWLRDHGAAQRGLALSTLIACSEKAFVQLYVNRLPSGLQVWQNLKAEISSEV</sequence>
<dbReference type="KEGG" id="aprc:113862142"/>
<dbReference type="Proteomes" id="UP000694853">
    <property type="component" value="Unplaced"/>
</dbReference>
<keyword evidence="2" id="KW-0804">Transcription</keyword>